<protein>
    <submittedName>
        <fullName evidence="6">TlyA family RNA methyltransferase</fullName>
    </submittedName>
</protein>
<dbReference type="PANTHER" id="PTHR32319">
    <property type="entry name" value="BACTERIAL HEMOLYSIN-LIKE PROTEIN"/>
    <property type="match status" value="1"/>
</dbReference>
<feature type="region of interest" description="Disordered" evidence="4">
    <location>
        <begin position="117"/>
        <end position="136"/>
    </location>
</feature>
<evidence type="ECO:0000256" key="4">
    <source>
        <dbReference type="SAM" id="MobiDB-lite"/>
    </source>
</evidence>
<name>A0ABS9Q5T8_9MICO</name>
<dbReference type="Pfam" id="PF01728">
    <property type="entry name" value="FtsJ"/>
    <property type="match status" value="1"/>
</dbReference>
<dbReference type="InterPro" id="IPR036986">
    <property type="entry name" value="S4_RNA-bd_sf"/>
</dbReference>
<dbReference type="PIRSF" id="PIRSF005578">
    <property type="entry name" value="TlyA"/>
    <property type="match status" value="1"/>
</dbReference>
<evidence type="ECO:0000256" key="2">
    <source>
        <dbReference type="ARBA" id="ARBA00029460"/>
    </source>
</evidence>
<dbReference type="PANTHER" id="PTHR32319:SF0">
    <property type="entry name" value="BACTERIAL HEMOLYSIN-LIKE PROTEIN"/>
    <property type="match status" value="1"/>
</dbReference>
<feature type="domain" description="RNA-binding S4" evidence="5">
    <location>
        <begin position="2"/>
        <end position="64"/>
    </location>
</feature>
<comment type="caution">
    <text evidence="6">The sequence shown here is derived from an EMBL/GenBank/DDBJ whole genome shotgun (WGS) entry which is preliminary data.</text>
</comment>
<evidence type="ECO:0000256" key="1">
    <source>
        <dbReference type="ARBA" id="ARBA00022884"/>
    </source>
</evidence>
<keyword evidence="6" id="KW-0808">Transferase</keyword>
<dbReference type="SMART" id="SM00363">
    <property type="entry name" value="S4"/>
    <property type="match status" value="1"/>
</dbReference>
<dbReference type="Gene3D" id="3.40.50.150">
    <property type="entry name" value="Vaccinia Virus protein VP39"/>
    <property type="match status" value="1"/>
</dbReference>
<dbReference type="EMBL" id="JAKRCV010000065">
    <property type="protein sequence ID" value="MCG7323253.1"/>
    <property type="molecule type" value="Genomic_DNA"/>
</dbReference>
<dbReference type="NCBIfam" id="TIGR00478">
    <property type="entry name" value="tly"/>
    <property type="match status" value="1"/>
</dbReference>
<dbReference type="Gene3D" id="3.10.290.10">
    <property type="entry name" value="RNA-binding S4 domain"/>
    <property type="match status" value="1"/>
</dbReference>
<dbReference type="Pfam" id="PF01479">
    <property type="entry name" value="S4"/>
    <property type="match status" value="1"/>
</dbReference>
<dbReference type="Proteomes" id="UP001521931">
    <property type="component" value="Unassembled WGS sequence"/>
</dbReference>
<dbReference type="InterPro" id="IPR002877">
    <property type="entry name" value="RNA_MeTrfase_FtsJ_dom"/>
</dbReference>
<organism evidence="6 7">
    <name type="scientific">Arsenicicoccus bolidensis</name>
    <dbReference type="NCBI Taxonomy" id="229480"/>
    <lineage>
        <taxon>Bacteria</taxon>
        <taxon>Bacillati</taxon>
        <taxon>Actinomycetota</taxon>
        <taxon>Actinomycetes</taxon>
        <taxon>Micrococcales</taxon>
        <taxon>Intrasporangiaceae</taxon>
        <taxon>Arsenicicoccus</taxon>
    </lineage>
</organism>
<accession>A0ABS9Q5T8</accession>
<evidence type="ECO:0000256" key="3">
    <source>
        <dbReference type="PROSITE-ProRule" id="PRU00182"/>
    </source>
</evidence>
<dbReference type="RefSeq" id="WP_239265905.1">
    <property type="nucleotide sequence ID" value="NZ_JAKRCV010000065.1"/>
</dbReference>
<dbReference type="InterPro" id="IPR029063">
    <property type="entry name" value="SAM-dependent_MTases_sf"/>
</dbReference>
<dbReference type="GO" id="GO:0008168">
    <property type="term" value="F:methyltransferase activity"/>
    <property type="evidence" value="ECO:0007669"/>
    <property type="project" value="UniProtKB-KW"/>
</dbReference>
<dbReference type="CDD" id="cd00165">
    <property type="entry name" value="S4"/>
    <property type="match status" value="1"/>
</dbReference>
<dbReference type="SUPFAM" id="SSF55174">
    <property type="entry name" value="Alpha-L RNA-binding motif"/>
    <property type="match status" value="1"/>
</dbReference>
<dbReference type="GO" id="GO:0032259">
    <property type="term" value="P:methylation"/>
    <property type="evidence" value="ECO:0007669"/>
    <property type="project" value="UniProtKB-KW"/>
</dbReference>
<sequence>MTRLDAELVRRGLARSRGQARELVDAGRVSVAGREVRKAAHPVAQQDSVQVAGEIDPWVSRAAHKLLGALEAFPEVEVRGRRCIDVGASTGGFTQVLLQRGAASVCALDVGHGQLDPSLAGDPRVDERSGTSVRDVGPQDVGGPFALLVTDLSFISLTLVAERLAALVQPGGDIVALVKPQFEVGRTRLGKGGVVRDAGHRRDAVVAVLESLSAAGLAPRGLAPSPLRGTDGNDEYLLWCVQSSTAAPSAEVASLAPWRARAEELTSGRASVSTVPHDRLTQPDDPAQSDHATQTETQPTDRGEHP</sequence>
<gene>
    <name evidence="6" type="ORF">MHL29_15325</name>
</gene>
<evidence type="ECO:0000313" key="6">
    <source>
        <dbReference type="EMBL" id="MCG7323253.1"/>
    </source>
</evidence>
<proteinExistence type="inferred from homology"/>
<dbReference type="InterPro" id="IPR002942">
    <property type="entry name" value="S4_RNA-bd"/>
</dbReference>
<feature type="region of interest" description="Disordered" evidence="4">
    <location>
        <begin position="261"/>
        <end position="306"/>
    </location>
</feature>
<dbReference type="PROSITE" id="PS50889">
    <property type="entry name" value="S4"/>
    <property type="match status" value="1"/>
</dbReference>
<keyword evidence="7" id="KW-1185">Reference proteome</keyword>
<keyword evidence="6" id="KW-0489">Methyltransferase</keyword>
<dbReference type="InterPro" id="IPR047048">
    <property type="entry name" value="TlyA"/>
</dbReference>
<reference evidence="6 7" key="1">
    <citation type="submission" date="2022-02" db="EMBL/GenBank/DDBJ databases">
        <title>Uncovering new skin microbiome diversity through culturing and metagenomics.</title>
        <authorList>
            <person name="Conlan S."/>
            <person name="Deming C."/>
            <person name="Nisc Comparative Sequencing Program N."/>
            <person name="Segre J.A."/>
        </authorList>
    </citation>
    <scope>NUCLEOTIDE SEQUENCE [LARGE SCALE GENOMIC DNA]</scope>
    <source>
        <strain evidence="6 7">ACRQZ</strain>
    </source>
</reference>
<evidence type="ECO:0000259" key="5">
    <source>
        <dbReference type="SMART" id="SM00363"/>
    </source>
</evidence>
<dbReference type="SUPFAM" id="SSF53335">
    <property type="entry name" value="S-adenosyl-L-methionine-dependent methyltransferases"/>
    <property type="match status" value="1"/>
</dbReference>
<keyword evidence="1 3" id="KW-0694">RNA-binding</keyword>
<comment type="similarity">
    <text evidence="2">Belongs to the TlyA family.</text>
</comment>
<evidence type="ECO:0000313" key="7">
    <source>
        <dbReference type="Proteomes" id="UP001521931"/>
    </source>
</evidence>
<dbReference type="InterPro" id="IPR004538">
    <property type="entry name" value="Hemolysin_A/TlyA"/>
</dbReference>